<reference evidence="10 11" key="1">
    <citation type="submission" date="2016-10" db="EMBL/GenBank/DDBJ databases">
        <authorList>
            <person name="de Groot N.N."/>
        </authorList>
    </citation>
    <scope>NUCLEOTIDE SEQUENCE [LARGE SCALE GENOMIC DNA]</scope>
    <source>
        <strain evidence="10 11">YAD2003</strain>
    </source>
</reference>
<proteinExistence type="inferred from homology"/>
<feature type="transmembrane region" description="Helical" evidence="7">
    <location>
        <begin position="345"/>
        <end position="364"/>
    </location>
</feature>
<protein>
    <submittedName>
        <fullName evidence="10">Uncharacterized membrane protein YjjP, DUF1212 family</fullName>
    </submittedName>
</protein>
<feature type="transmembrane region" description="Helical" evidence="7">
    <location>
        <begin position="296"/>
        <end position="316"/>
    </location>
</feature>
<evidence type="ECO:0000313" key="10">
    <source>
        <dbReference type="EMBL" id="SEH62221.1"/>
    </source>
</evidence>
<feature type="domain" description="Threonine/Serine exporter ThrE" evidence="9">
    <location>
        <begin position="304"/>
        <end position="429"/>
    </location>
</feature>
<dbReference type="RefSeq" id="WP_074716600.1">
    <property type="nucleotide sequence ID" value="NZ_FNWV01000005.1"/>
</dbReference>
<organism evidence="10 11">
    <name type="scientific">Ruminococcus flavefaciens</name>
    <dbReference type="NCBI Taxonomy" id="1265"/>
    <lineage>
        <taxon>Bacteria</taxon>
        <taxon>Bacillati</taxon>
        <taxon>Bacillota</taxon>
        <taxon>Clostridia</taxon>
        <taxon>Eubacteriales</taxon>
        <taxon>Oscillospiraceae</taxon>
        <taxon>Ruminococcus</taxon>
    </lineage>
</organism>
<feature type="domain" description="Threonine/serine exporter-like N-terminal" evidence="8">
    <location>
        <begin position="36"/>
        <end position="279"/>
    </location>
</feature>
<keyword evidence="3 7" id="KW-0812">Transmembrane</keyword>
<dbReference type="InterPro" id="IPR024528">
    <property type="entry name" value="ThrE_2"/>
</dbReference>
<accession>A0A1H6JSD5</accession>
<dbReference type="Pfam" id="PF12821">
    <property type="entry name" value="ThrE_2"/>
    <property type="match status" value="1"/>
</dbReference>
<evidence type="ECO:0000256" key="7">
    <source>
        <dbReference type="SAM" id="Phobius"/>
    </source>
</evidence>
<dbReference type="OrthoDB" id="2148488at2"/>
<dbReference type="GO" id="GO:0015744">
    <property type="term" value="P:succinate transport"/>
    <property type="evidence" value="ECO:0007669"/>
    <property type="project" value="TreeGrafter"/>
</dbReference>
<evidence type="ECO:0000256" key="6">
    <source>
        <dbReference type="ARBA" id="ARBA00034125"/>
    </source>
</evidence>
<name>A0A1H6JSD5_RUMFL</name>
<dbReference type="Pfam" id="PF06738">
    <property type="entry name" value="ThrE"/>
    <property type="match status" value="1"/>
</dbReference>
<dbReference type="EMBL" id="FNWV01000005">
    <property type="protein sequence ID" value="SEH62221.1"/>
    <property type="molecule type" value="Genomic_DNA"/>
</dbReference>
<evidence type="ECO:0000256" key="2">
    <source>
        <dbReference type="ARBA" id="ARBA00022475"/>
    </source>
</evidence>
<feature type="transmembrane region" description="Helical" evidence="7">
    <location>
        <begin position="260"/>
        <end position="284"/>
    </location>
</feature>
<dbReference type="AlphaFoldDB" id="A0A1H6JSD5"/>
<feature type="transmembrane region" description="Helical" evidence="7">
    <location>
        <begin position="226"/>
        <end position="248"/>
    </location>
</feature>
<evidence type="ECO:0000259" key="9">
    <source>
        <dbReference type="Pfam" id="PF12821"/>
    </source>
</evidence>
<dbReference type="GO" id="GO:0005886">
    <property type="term" value="C:plasma membrane"/>
    <property type="evidence" value="ECO:0007669"/>
    <property type="project" value="UniProtKB-SubCell"/>
</dbReference>
<sequence length="440" mass="48100">MSKFRKQHMSINWHEIVDSESSEPAINASLKEKATLVGRVGLMMLSVGTGAWRVRASMNKIARALNITCNADIGLLSIEYTCISGGEMYTNAISLNTTGVNTDKLNELENFADCFAERAGKYSVHQFHMILDKFQDMKGNYKAWNLGLASALACCAFTFLLGGGPAEMICAFFGAGIGNFVRKLLLERHITLFANVAAGVASACCTYVLFIKLAEMLFDVSAVHQAGYICSMLFVIPGFPLITGGIDLSKLDLRSGIERITYALLIIIMATLTGWVSALIFNFHPQDFVEYNISPLLRFCLIMLTSFCGVYGFSLMFNSKRKMAALAGVIGMIANTLRLELIDIFGIHVGLAAFIGALSAGLMASAIKHRIGYPRITLTVPSIVIMVPGMFMYKAIYYIALNDISTGGLWLTKAILIVMALPIGLIFARILTDKNFRKSS</sequence>
<dbReference type="InterPro" id="IPR010619">
    <property type="entry name" value="ThrE-like_N"/>
</dbReference>
<keyword evidence="4 7" id="KW-1133">Transmembrane helix</keyword>
<keyword evidence="5 7" id="KW-0472">Membrane</keyword>
<dbReference type="GO" id="GO:0022857">
    <property type="term" value="F:transmembrane transporter activity"/>
    <property type="evidence" value="ECO:0007669"/>
    <property type="project" value="InterPro"/>
</dbReference>
<evidence type="ECO:0000259" key="8">
    <source>
        <dbReference type="Pfam" id="PF06738"/>
    </source>
</evidence>
<feature type="transmembrane region" description="Helical" evidence="7">
    <location>
        <begin position="143"/>
        <end position="160"/>
    </location>
</feature>
<feature type="transmembrane region" description="Helical" evidence="7">
    <location>
        <begin position="376"/>
        <end position="398"/>
    </location>
</feature>
<comment type="similarity">
    <text evidence="6">Belongs to the ThrE exporter (TC 2.A.79) family.</text>
</comment>
<feature type="transmembrane region" description="Helical" evidence="7">
    <location>
        <begin position="192"/>
        <end position="214"/>
    </location>
</feature>
<evidence type="ECO:0000256" key="3">
    <source>
        <dbReference type="ARBA" id="ARBA00022692"/>
    </source>
</evidence>
<dbReference type="PANTHER" id="PTHR34390:SF2">
    <property type="entry name" value="SUCCINATE TRANSPORTER SUBUNIT YJJP-RELATED"/>
    <property type="match status" value="1"/>
</dbReference>
<comment type="subcellular location">
    <subcellularLocation>
        <location evidence="1">Cell membrane</location>
        <topology evidence="1">Multi-pass membrane protein</topology>
    </subcellularLocation>
</comment>
<dbReference type="Proteomes" id="UP000183190">
    <property type="component" value="Unassembled WGS sequence"/>
</dbReference>
<feature type="transmembrane region" description="Helical" evidence="7">
    <location>
        <begin position="410"/>
        <end position="431"/>
    </location>
</feature>
<evidence type="ECO:0000256" key="4">
    <source>
        <dbReference type="ARBA" id="ARBA00022989"/>
    </source>
</evidence>
<dbReference type="PANTHER" id="PTHR34390">
    <property type="entry name" value="UPF0442 PROTEIN YJJB-RELATED"/>
    <property type="match status" value="1"/>
</dbReference>
<keyword evidence="2" id="KW-1003">Cell membrane</keyword>
<evidence type="ECO:0000313" key="11">
    <source>
        <dbReference type="Proteomes" id="UP000183190"/>
    </source>
</evidence>
<evidence type="ECO:0000256" key="1">
    <source>
        <dbReference type="ARBA" id="ARBA00004651"/>
    </source>
</evidence>
<evidence type="ECO:0000256" key="5">
    <source>
        <dbReference type="ARBA" id="ARBA00023136"/>
    </source>
</evidence>
<dbReference type="InterPro" id="IPR050539">
    <property type="entry name" value="ThrE_Dicarb/AminoAcid_Exp"/>
</dbReference>
<gene>
    <name evidence="10" type="ORF">SAMN02910265_01807</name>
</gene>